<dbReference type="EC" id="6.1.1.10" evidence="2"/>
<keyword evidence="2" id="KW-0436">Ligase</keyword>
<dbReference type="AlphaFoldDB" id="A0A6J4MJL7"/>
<feature type="region of interest" description="Disordered" evidence="1">
    <location>
        <begin position="136"/>
        <end position="156"/>
    </location>
</feature>
<accession>A0A6J4MJL7</accession>
<feature type="compositionally biased region" description="Basic residues" evidence="1">
    <location>
        <begin position="1"/>
        <end position="32"/>
    </location>
</feature>
<feature type="region of interest" description="Disordered" evidence="1">
    <location>
        <begin position="1"/>
        <end position="77"/>
    </location>
</feature>
<organism evidence="2">
    <name type="scientific">uncultured Gemmatimonadota bacterium</name>
    <dbReference type="NCBI Taxonomy" id="203437"/>
    <lineage>
        <taxon>Bacteria</taxon>
        <taxon>Pseudomonadati</taxon>
        <taxon>Gemmatimonadota</taxon>
        <taxon>environmental samples</taxon>
    </lineage>
</organism>
<reference evidence="2" key="1">
    <citation type="submission" date="2020-02" db="EMBL/GenBank/DDBJ databases">
        <authorList>
            <person name="Meier V. D."/>
        </authorList>
    </citation>
    <scope>NUCLEOTIDE SEQUENCE</scope>
    <source>
        <strain evidence="2">AVDCRST_MAG68</strain>
    </source>
</reference>
<feature type="compositionally biased region" description="Basic residues" evidence="1">
    <location>
        <begin position="403"/>
        <end position="420"/>
    </location>
</feature>
<feature type="non-terminal residue" evidence="2">
    <location>
        <position position="1"/>
    </location>
</feature>
<evidence type="ECO:0000313" key="2">
    <source>
        <dbReference type="EMBL" id="CAA9357156.1"/>
    </source>
</evidence>
<feature type="compositionally biased region" description="Low complexity" evidence="1">
    <location>
        <begin position="179"/>
        <end position="191"/>
    </location>
</feature>
<feature type="region of interest" description="Disordered" evidence="1">
    <location>
        <begin position="92"/>
        <end position="115"/>
    </location>
</feature>
<dbReference type="GO" id="GO:0004825">
    <property type="term" value="F:methionine-tRNA ligase activity"/>
    <property type="evidence" value="ECO:0007669"/>
    <property type="project" value="UniProtKB-EC"/>
</dbReference>
<sequence>EPVLHHHRDRLRQRRPPPGARLRKDRGRHHRALPPPAGRRSALLHGDGRARAEGGPGRRRRGGGPAGAGGPPFRSLPRHVGAAVHLQRPLGAHHRRAPQARGGGADRALPGAQPGRLLRKGVRGVVLRGVRAVQARPRDRGRPLRPAPHPRAAVDGGAQLVLPPLRLRRVPAHALRRAPGVPAARVAPQRDPGADRRRAGRHLSDPRAPVVGHPLPPPHLRRCGAGHVGVVRRAPQLPHRHGLPGRRLAGVVAGAASRGGQGHHAPARRHLAGDAAVRRAAHPRAGVGARVRDAGRRALQQVRGRRAGAGRRHRPLRAGCVPLLPPARGAVGRGRQLQLGAVHGALHLGAGERAGEPGQPHPLHGGEVLRRRGARCFAPRDRRQGERGAGHLPPRHGGPPPARGRRRRAGAGGRRQRLRAGRGPLEAGQGPGPRGRAARRPGRPGARAGGLGHAALPLHAREDGGAVGAPGKRSRTASPLRRAGRARGGRLAGGRGRRPFPAPREL</sequence>
<keyword evidence="2" id="KW-0030">Aminoacyl-tRNA synthetase</keyword>
<feature type="non-terminal residue" evidence="2">
    <location>
        <position position="506"/>
    </location>
</feature>
<feature type="compositionally biased region" description="Basic and acidic residues" evidence="1">
    <location>
        <begin position="192"/>
        <end position="205"/>
    </location>
</feature>
<gene>
    <name evidence="2" type="ORF">AVDCRST_MAG68-4108</name>
</gene>
<feature type="region of interest" description="Disordered" evidence="1">
    <location>
        <begin position="179"/>
        <end position="219"/>
    </location>
</feature>
<evidence type="ECO:0000256" key="1">
    <source>
        <dbReference type="SAM" id="MobiDB-lite"/>
    </source>
</evidence>
<dbReference type="EMBL" id="CADCTW010000189">
    <property type="protein sequence ID" value="CAA9357156.1"/>
    <property type="molecule type" value="Genomic_DNA"/>
</dbReference>
<feature type="region of interest" description="Disordered" evidence="1">
    <location>
        <begin position="377"/>
        <end position="506"/>
    </location>
</feature>
<proteinExistence type="predicted"/>
<protein>
    <submittedName>
        <fullName evidence="2">Methionyl-tRNA synthetase</fullName>
        <ecNumber evidence="2">6.1.1.10</ecNumber>
    </submittedName>
</protein>
<feature type="compositionally biased region" description="Basic and acidic residues" evidence="1">
    <location>
        <begin position="378"/>
        <end position="389"/>
    </location>
</feature>
<name>A0A6J4MJL7_9BACT</name>